<dbReference type="InterPro" id="IPR037050">
    <property type="entry name" value="DUF1254_sf"/>
</dbReference>
<comment type="caution">
    <text evidence="4">The sequence shown here is derived from an EMBL/GenBank/DDBJ whole genome shotgun (WGS) entry which is preliminary data.</text>
</comment>
<name>A0A7W7MSY1_9ACTN</name>
<evidence type="ECO:0000313" key="4">
    <source>
        <dbReference type="EMBL" id="MBB4765049.1"/>
    </source>
</evidence>
<dbReference type="Gene3D" id="2.60.40.1610">
    <property type="entry name" value="Domain of unknown function DUF1254"/>
    <property type="match status" value="1"/>
</dbReference>
<proteinExistence type="predicted"/>
<gene>
    <name evidence="4" type="ORF">BJ971_005605</name>
</gene>
<dbReference type="EMBL" id="JACHNH010000001">
    <property type="protein sequence ID" value="MBB4765049.1"/>
    <property type="molecule type" value="Genomic_DNA"/>
</dbReference>
<dbReference type="Gene3D" id="1.10.3360.10">
    <property type="entry name" value="VPA0735-like domain"/>
    <property type="match status" value="1"/>
</dbReference>
<dbReference type="SUPFAM" id="SSF160935">
    <property type="entry name" value="VPA0735-like"/>
    <property type="match status" value="1"/>
</dbReference>
<evidence type="ECO:0008006" key="6">
    <source>
        <dbReference type="Google" id="ProtNLM"/>
    </source>
</evidence>
<dbReference type="InterPro" id="IPR010621">
    <property type="entry name" value="DUF1214"/>
</dbReference>
<reference evidence="4 5" key="1">
    <citation type="submission" date="2020-08" db="EMBL/GenBank/DDBJ databases">
        <title>Sequencing the genomes of 1000 actinobacteria strains.</title>
        <authorList>
            <person name="Klenk H.-P."/>
        </authorList>
    </citation>
    <scope>NUCLEOTIDE SEQUENCE [LARGE SCALE GENOMIC DNA]</scope>
    <source>
        <strain evidence="4 5">DSM 43149</strain>
    </source>
</reference>
<evidence type="ECO:0000259" key="3">
    <source>
        <dbReference type="Pfam" id="PF06863"/>
    </source>
</evidence>
<feature type="domain" description="DUF1254" evidence="3">
    <location>
        <begin position="82"/>
        <end position="211"/>
    </location>
</feature>
<dbReference type="InterPro" id="IPR010679">
    <property type="entry name" value="DUF1254"/>
</dbReference>
<dbReference type="Pfam" id="PF06863">
    <property type="entry name" value="DUF1254"/>
    <property type="match status" value="1"/>
</dbReference>
<dbReference type="PANTHER" id="PTHR36509">
    <property type="entry name" value="BLL3101 PROTEIN"/>
    <property type="match status" value="1"/>
</dbReference>
<dbReference type="AlphaFoldDB" id="A0A7W7MSY1"/>
<feature type="compositionally biased region" description="Polar residues" evidence="1">
    <location>
        <begin position="445"/>
        <end position="459"/>
    </location>
</feature>
<protein>
    <recommendedName>
        <fullName evidence="6">DUF1254 domain-containing protein</fullName>
    </recommendedName>
</protein>
<evidence type="ECO:0000259" key="2">
    <source>
        <dbReference type="Pfam" id="PF06742"/>
    </source>
</evidence>
<dbReference type="Proteomes" id="UP000578112">
    <property type="component" value="Unassembled WGS sequence"/>
</dbReference>
<dbReference type="InterPro" id="IPR037049">
    <property type="entry name" value="DUF1214_C_sf"/>
</dbReference>
<feature type="domain" description="DUF1214" evidence="2">
    <location>
        <begin position="397"/>
        <end position="507"/>
    </location>
</feature>
<evidence type="ECO:0000256" key="1">
    <source>
        <dbReference type="SAM" id="MobiDB-lite"/>
    </source>
</evidence>
<feature type="region of interest" description="Disordered" evidence="1">
    <location>
        <begin position="445"/>
        <end position="470"/>
    </location>
</feature>
<dbReference type="RefSeq" id="WP_203709742.1">
    <property type="nucleotide sequence ID" value="NZ_BOMK01000086.1"/>
</dbReference>
<dbReference type="PANTHER" id="PTHR36509:SF3">
    <property type="entry name" value="SIGNAL PEPTIDE PROTEIN"/>
    <property type="match status" value="1"/>
</dbReference>
<dbReference type="Gene3D" id="2.60.120.600">
    <property type="entry name" value="Domain of unknown function DUF1214, C-terminal domain"/>
    <property type="match status" value="1"/>
</dbReference>
<dbReference type="Pfam" id="PF06742">
    <property type="entry name" value="DUF1214"/>
    <property type="match status" value="1"/>
</dbReference>
<accession>A0A7W7MSY1</accession>
<organism evidence="4 5">
    <name type="scientific">Actinoplanes digitatis</name>
    <dbReference type="NCBI Taxonomy" id="1868"/>
    <lineage>
        <taxon>Bacteria</taxon>
        <taxon>Bacillati</taxon>
        <taxon>Actinomycetota</taxon>
        <taxon>Actinomycetes</taxon>
        <taxon>Micromonosporales</taxon>
        <taxon>Micromonosporaceae</taxon>
        <taxon>Actinoplanes</taxon>
    </lineage>
</organism>
<sequence length="527" mass="57538">MSSSVEQGVSAETLRSISVPHRVDSRLGTLDFVDGVPSSKTSELVYDHLDFVHALNVFLNGFAGASTYALRKGFHEAGAKDNEILMFSELLGSESLFLTANADTVYCIGIVDLSSGPMVVETPPHSLGIFDDMWWRWIIDFGLPGPDRGEGGRYLLVGPGYDGPLPDSGYHIGHSRTTRAFMLGRAFINENPRMDPAPTVETIKRTTKIYPYHQGGVGTSIATLLEGRVQAGPAFDVPETVFVEASGKAFNTIPPTDMGFYELLNELVQEQPVGSTEIELMGELAAIGIVKGKPFAPDERMRRILEDAAAVGTATSRALVFDPRASEGFSYYDGSAWENNMWVGGYDFETPPPLVTEDGIKPFPPTGVRALHSRAAWFYAYTGVTPAMCMRLTGVGSQYVFAFKDADGNRLDGSKTYRVILPPDIPAARFWSLTAYDTETRSMLQTPQRFPRAGSQSYPTPAATADDDGSTTVVFAPERPADTAEGNWIQTAEGKGWFPILRLYSPGQSFFDKSWRPSEIEAVTAEP</sequence>
<keyword evidence="5" id="KW-1185">Reference proteome</keyword>
<evidence type="ECO:0000313" key="5">
    <source>
        <dbReference type="Proteomes" id="UP000578112"/>
    </source>
</evidence>